<dbReference type="AlphaFoldDB" id="A0A7R9AHQ2"/>
<evidence type="ECO:0000256" key="1">
    <source>
        <dbReference type="SAM" id="MobiDB-lite"/>
    </source>
</evidence>
<feature type="domain" description="Selenoprotein P N-terminal" evidence="2">
    <location>
        <begin position="1"/>
        <end position="49"/>
    </location>
</feature>
<evidence type="ECO:0000313" key="3">
    <source>
        <dbReference type="EMBL" id="CAD7254326.1"/>
    </source>
</evidence>
<organism evidence="3">
    <name type="scientific">Darwinula stevensoni</name>
    <dbReference type="NCBI Taxonomy" id="69355"/>
    <lineage>
        <taxon>Eukaryota</taxon>
        <taxon>Metazoa</taxon>
        <taxon>Ecdysozoa</taxon>
        <taxon>Arthropoda</taxon>
        <taxon>Crustacea</taxon>
        <taxon>Oligostraca</taxon>
        <taxon>Ostracoda</taxon>
        <taxon>Podocopa</taxon>
        <taxon>Podocopida</taxon>
        <taxon>Darwinulocopina</taxon>
        <taxon>Darwinuloidea</taxon>
        <taxon>Darwinulidae</taxon>
        <taxon>Darwinula</taxon>
    </lineage>
</organism>
<evidence type="ECO:0000313" key="4">
    <source>
        <dbReference type="Proteomes" id="UP000677054"/>
    </source>
</evidence>
<feature type="compositionally biased region" description="Polar residues" evidence="1">
    <location>
        <begin position="235"/>
        <end position="250"/>
    </location>
</feature>
<dbReference type="EMBL" id="LR908557">
    <property type="protein sequence ID" value="CAD7254326.1"/>
    <property type="molecule type" value="Genomic_DNA"/>
</dbReference>
<feature type="region of interest" description="Disordered" evidence="1">
    <location>
        <begin position="96"/>
        <end position="159"/>
    </location>
</feature>
<evidence type="ECO:0000259" key="2">
    <source>
        <dbReference type="Pfam" id="PF04592"/>
    </source>
</evidence>
<feature type="non-terminal residue" evidence="3">
    <location>
        <position position="1"/>
    </location>
</feature>
<gene>
    <name evidence="3" type="ORF">DSTB1V02_LOCUS14072</name>
</gene>
<proteinExistence type="predicted"/>
<protein>
    <recommendedName>
        <fullName evidence="2">Selenoprotein P N-terminal domain-containing protein</fullName>
    </recommendedName>
</protein>
<feature type="region of interest" description="Disordered" evidence="1">
    <location>
        <begin position="35"/>
        <end position="83"/>
    </location>
</feature>
<dbReference type="EMBL" id="CAJPEV010009039">
    <property type="protein sequence ID" value="CAG0905518.1"/>
    <property type="molecule type" value="Genomic_DNA"/>
</dbReference>
<feature type="compositionally biased region" description="Basic and acidic residues" evidence="1">
    <location>
        <begin position="198"/>
        <end position="220"/>
    </location>
</feature>
<feature type="region of interest" description="Disordered" evidence="1">
    <location>
        <begin position="315"/>
        <end position="371"/>
    </location>
</feature>
<dbReference type="Pfam" id="PF04592">
    <property type="entry name" value="SelP_N"/>
    <property type="match status" value="1"/>
</dbReference>
<keyword evidence="4" id="KW-1185">Reference proteome</keyword>
<feature type="compositionally biased region" description="Basic and acidic residues" evidence="1">
    <location>
        <begin position="111"/>
        <end position="142"/>
    </location>
</feature>
<sequence>LAYYIPLPFSFLSRNYVEAAIMNTHDARPCGYCRHDPKRWKQRSPSRKRPCLQRQQPRRGSRRFRPSERNVTLDSRDSVAGENATLEEGFAQELSFERDSTEFASENASQRFDDREFEDHQHRHENRSSRNPEDYRRDRDYDGLDDLEPNDDYHHRGLDRNNSLDFSREKDMPTHHHWGQWGHWGHRDFNQSSDDSQSLERETENVDRLPSSEHGNEQTKAHHRGPPPQSETDPESSTVRIRPTTATEPPSNHRFHRTRPPPFHPEAADSTDPFRPTRKPYHREFPRRGYNYEPSRFDRNNRLHHEHLLHHLHHLLQGGPTHPPELQSSPGTSADREPSLEPSLEPSRRPFHPTVEPASTENVGELNEKETATVPYVTIPSLYEEESPVQRLDSSLFQRGLDQDQADRDQTDRNQTDRVEDSSKAGTDVHSRRWRYDHGSKAGNGTGSAADLSWSEFRKNMSSALQMMWRRIEASRDRKPDHVDE</sequence>
<feature type="region of interest" description="Disordered" evidence="1">
    <location>
        <begin position="189"/>
        <end position="297"/>
    </location>
</feature>
<dbReference type="Proteomes" id="UP000677054">
    <property type="component" value="Unassembled WGS sequence"/>
</dbReference>
<reference evidence="3" key="1">
    <citation type="submission" date="2020-11" db="EMBL/GenBank/DDBJ databases">
        <authorList>
            <person name="Tran Van P."/>
        </authorList>
    </citation>
    <scope>NUCLEOTIDE SEQUENCE</scope>
</reference>
<feature type="compositionally biased region" description="Basic and acidic residues" evidence="1">
    <location>
        <begin position="401"/>
        <end position="440"/>
    </location>
</feature>
<name>A0A7R9AHQ2_9CRUS</name>
<dbReference type="InterPro" id="IPR007671">
    <property type="entry name" value="Selenoprotein-P_N"/>
</dbReference>
<feature type="region of interest" description="Disordered" evidence="1">
    <location>
        <begin position="398"/>
        <end position="454"/>
    </location>
</feature>
<feature type="region of interest" description="Disordered" evidence="1">
    <location>
        <begin position="165"/>
        <end position="184"/>
    </location>
</feature>
<accession>A0A7R9AHQ2</accession>
<feature type="compositionally biased region" description="Basic residues" evidence="1">
    <location>
        <begin position="36"/>
        <end position="64"/>
    </location>
</feature>